<keyword evidence="2" id="KW-1185">Reference proteome</keyword>
<dbReference type="Proteomes" id="UP000805193">
    <property type="component" value="Unassembled WGS sequence"/>
</dbReference>
<name>A0AC60QR94_IXOPE</name>
<sequence>MQRQPGGNRQFREWSNITAQCTEVLWNQVRPTLPTKKKTNAKEGTVVVLGEQLIPEKHKLILQRGPKFCFEPVLNRVEKLRISRSVSRQVPEEEKPRCIAECVDVMASTEAQCTEVLWNQVRPTLPTKKKTNAKEGTVVVLGEQLIPEKHKLILQRGPKFCFEPVLNRVEKLRISRQHVFNDGRFTSGDYSSDGDVQDTSKEHDDSYMLTEMSDSITSLSDDALFAKPRYLGFQAGPVVASTRNLYERHLQQLLNNGSVPTTPFVPTGEFSATEKAEKDES</sequence>
<protein>
    <submittedName>
        <fullName evidence="1">Uncharacterized protein</fullName>
    </submittedName>
</protein>
<proteinExistence type="predicted"/>
<organism evidence="1 2">
    <name type="scientific">Ixodes persulcatus</name>
    <name type="common">Taiga tick</name>
    <dbReference type="NCBI Taxonomy" id="34615"/>
    <lineage>
        <taxon>Eukaryota</taxon>
        <taxon>Metazoa</taxon>
        <taxon>Ecdysozoa</taxon>
        <taxon>Arthropoda</taxon>
        <taxon>Chelicerata</taxon>
        <taxon>Arachnida</taxon>
        <taxon>Acari</taxon>
        <taxon>Parasitiformes</taxon>
        <taxon>Ixodida</taxon>
        <taxon>Ixodoidea</taxon>
        <taxon>Ixodidae</taxon>
        <taxon>Ixodinae</taxon>
        <taxon>Ixodes</taxon>
    </lineage>
</organism>
<evidence type="ECO:0000313" key="1">
    <source>
        <dbReference type="EMBL" id="KAG0437917.1"/>
    </source>
</evidence>
<reference evidence="1 2" key="1">
    <citation type="journal article" date="2020" name="Cell">
        <title>Large-Scale Comparative Analyses of Tick Genomes Elucidate Their Genetic Diversity and Vector Capacities.</title>
        <authorList>
            <consortium name="Tick Genome and Microbiome Consortium (TIGMIC)"/>
            <person name="Jia N."/>
            <person name="Wang J."/>
            <person name="Shi W."/>
            <person name="Du L."/>
            <person name="Sun Y."/>
            <person name="Zhan W."/>
            <person name="Jiang J.F."/>
            <person name="Wang Q."/>
            <person name="Zhang B."/>
            <person name="Ji P."/>
            <person name="Bell-Sakyi L."/>
            <person name="Cui X.M."/>
            <person name="Yuan T.T."/>
            <person name="Jiang B.G."/>
            <person name="Yang W.F."/>
            <person name="Lam T.T."/>
            <person name="Chang Q.C."/>
            <person name="Ding S.J."/>
            <person name="Wang X.J."/>
            <person name="Zhu J.G."/>
            <person name="Ruan X.D."/>
            <person name="Zhao L."/>
            <person name="Wei J.T."/>
            <person name="Ye R.Z."/>
            <person name="Que T.C."/>
            <person name="Du C.H."/>
            <person name="Zhou Y.H."/>
            <person name="Cheng J.X."/>
            <person name="Dai P.F."/>
            <person name="Guo W.B."/>
            <person name="Han X.H."/>
            <person name="Huang E.J."/>
            <person name="Li L.F."/>
            <person name="Wei W."/>
            <person name="Gao Y.C."/>
            <person name="Liu J.Z."/>
            <person name="Shao H.Z."/>
            <person name="Wang X."/>
            <person name="Wang C.C."/>
            <person name="Yang T.C."/>
            <person name="Huo Q.B."/>
            <person name="Li W."/>
            <person name="Chen H.Y."/>
            <person name="Chen S.E."/>
            <person name="Zhou L.G."/>
            <person name="Ni X.B."/>
            <person name="Tian J.H."/>
            <person name="Sheng Y."/>
            <person name="Liu T."/>
            <person name="Pan Y.S."/>
            <person name="Xia L.Y."/>
            <person name="Li J."/>
            <person name="Zhao F."/>
            <person name="Cao W.C."/>
        </authorList>
    </citation>
    <scope>NUCLEOTIDE SEQUENCE [LARGE SCALE GENOMIC DNA]</scope>
    <source>
        <strain evidence="1">Iper-2018</strain>
    </source>
</reference>
<dbReference type="EMBL" id="JABSTQ010006108">
    <property type="protein sequence ID" value="KAG0437917.1"/>
    <property type="molecule type" value="Genomic_DNA"/>
</dbReference>
<accession>A0AC60QR94</accession>
<evidence type="ECO:0000313" key="2">
    <source>
        <dbReference type="Proteomes" id="UP000805193"/>
    </source>
</evidence>
<comment type="caution">
    <text evidence="1">The sequence shown here is derived from an EMBL/GenBank/DDBJ whole genome shotgun (WGS) entry which is preliminary data.</text>
</comment>
<gene>
    <name evidence="1" type="ORF">HPB47_017229</name>
</gene>